<name>A0AAV2J471_KNICA</name>
<organism evidence="2 3">
    <name type="scientific">Knipowitschia caucasica</name>
    <name type="common">Caucasian dwarf goby</name>
    <name type="synonym">Pomatoschistus caucasicus</name>
    <dbReference type="NCBI Taxonomy" id="637954"/>
    <lineage>
        <taxon>Eukaryota</taxon>
        <taxon>Metazoa</taxon>
        <taxon>Chordata</taxon>
        <taxon>Craniata</taxon>
        <taxon>Vertebrata</taxon>
        <taxon>Euteleostomi</taxon>
        <taxon>Actinopterygii</taxon>
        <taxon>Neopterygii</taxon>
        <taxon>Teleostei</taxon>
        <taxon>Neoteleostei</taxon>
        <taxon>Acanthomorphata</taxon>
        <taxon>Gobiaria</taxon>
        <taxon>Gobiiformes</taxon>
        <taxon>Gobioidei</taxon>
        <taxon>Gobiidae</taxon>
        <taxon>Gobiinae</taxon>
        <taxon>Knipowitschia</taxon>
    </lineage>
</organism>
<feature type="compositionally biased region" description="Basic residues" evidence="1">
    <location>
        <begin position="86"/>
        <end position="95"/>
    </location>
</feature>
<dbReference type="Proteomes" id="UP001497482">
    <property type="component" value="Chromosome 10"/>
</dbReference>
<feature type="compositionally biased region" description="Basic and acidic residues" evidence="1">
    <location>
        <begin position="38"/>
        <end position="58"/>
    </location>
</feature>
<dbReference type="AlphaFoldDB" id="A0AAV2J471"/>
<gene>
    <name evidence="2" type="ORF">KC01_LOCUS3341</name>
</gene>
<reference evidence="2 3" key="1">
    <citation type="submission" date="2024-04" db="EMBL/GenBank/DDBJ databases">
        <authorList>
            <person name="Waldvogel A.-M."/>
            <person name="Schoenle A."/>
        </authorList>
    </citation>
    <scope>NUCLEOTIDE SEQUENCE [LARGE SCALE GENOMIC DNA]</scope>
</reference>
<evidence type="ECO:0000313" key="2">
    <source>
        <dbReference type="EMBL" id="CAL1571191.1"/>
    </source>
</evidence>
<keyword evidence="3" id="KW-1185">Reference proteome</keyword>
<proteinExistence type="predicted"/>
<accession>A0AAV2J471</accession>
<feature type="region of interest" description="Disordered" evidence="1">
    <location>
        <begin position="36"/>
        <end position="101"/>
    </location>
</feature>
<sequence>MTTEQFARVSLGRLLSQTVCALGRGNKAVLTAAAPEAANHKRDFSSERTHTLKTRELKNYLPPPPSPNPRRAKHDCPFSSEEHSRGRLRNRRKSKEGKYKV</sequence>
<evidence type="ECO:0000256" key="1">
    <source>
        <dbReference type="SAM" id="MobiDB-lite"/>
    </source>
</evidence>
<feature type="compositionally biased region" description="Basic and acidic residues" evidence="1">
    <location>
        <begin position="74"/>
        <end position="85"/>
    </location>
</feature>
<protein>
    <submittedName>
        <fullName evidence="2">Uncharacterized protein</fullName>
    </submittedName>
</protein>
<dbReference type="EMBL" id="OZ035832">
    <property type="protein sequence ID" value="CAL1571191.1"/>
    <property type="molecule type" value="Genomic_DNA"/>
</dbReference>
<evidence type="ECO:0000313" key="3">
    <source>
        <dbReference type="Proteomes" id="UP001497482"/>
    </source>
</evidence>